<proteinExistence type="predicted"/>
<reference evidence="1 2" key="1">
    <citation type="submission" date="2021-01" db="EMBL/GenBank/DDBJ databases">
        <title>Whole genome shotgun sequence of Planotetraspora kaengkrachanensis NBRC 104272.</title>
        <authorList>
            <person name="Komaki H."/>
            <person name="Tamura T."/>
        </authorList>
    </citation>
    <scope>NUCLEOTIDE SEQUENCE [LARGE SCALE GENOMIC DNA]</scope>
    <source>
        <strain evidence="1 2">NBRC 104272</strain>
    </source>
</reference>
<name>A0A8J3PTY4_9ACTN</name>
<keyword evidence="2" id="KW-1185">Reference proteome</keyword>
<protein>
    <submittedName>
        <fullName evidence="1">Uncharacterized protein</fullName>
    </submittedName>
</protein>
<dbReference type="Proteomes" id="UP000630097">
    <property type="component" value="Unassembled WGS sequence"/>
</dbReference>
<evidence type="ECO:0000313" key="2">
    <source>
        <dbReference type="Proteomes" id="UP000630097"/>
    </source>
</evidence>
<evidence type="ECO:0000313" key="1">
    <source>
        <dbReference type="EMBL" id="GIG80977.1"/>
    </source>
</evidence>
<dbReference type="AlphaFoldDB" id="A0A8J3PTY4"/>
<sequence>MNPCDYRCVFCVKEARMDVLDGLVDQELRLELILVQALHEEAERLAAPTVR</sequence>
<comment type="caution">
    <text evidence="1">The sequence shown here is derived from an EMBL/GenBank/DDBJ whole genome shotgun (WGS) entry which is preliminary data.</text>
</comment>
<accession>A0A8J3PTY4</accession>
<gene>
    <name evidence="1" type="ORF">Pka01_41040</name>
</gene>
<organism evidence="1 2">
    <name type="scientific">Planotetraspora kaengkrachanensis</name>
    <dbReference type="NCBI Taxonomy" id="575193"/>
    <lineage>
        <taxon>Bacteria</taxon>
        <taxon>Bacillati</taxon>
        <taxon>Actinomycetota</taxon>
        <taxon>Actinomycetes</taxon>
        <taxon>Streptosporangiales</taxon>
        <taxon>Streptosporangiaceae</taxon>
        <taxon>Planotetraspora</taxon>
    </lineage>
</organism>
<dbReference type="EMBL" id="BONV01000017">
    <property type="protein sequence ID" value="GIG80977.1"/>
    <property type="molecule type" value="Genomic_DNA"/>
</dbReference>